<comment type="similarity">
    <text evidence="1">Belongs to the BlaI transcriptional regulatory family.</text>
</comment>
<name>A0A2S8R6L5_9FIRM</name>
<dbReference type="Proteomes" id="UP000239720">
    <property type="component" value="Unassembled WGS sequence"/>
</dbReference>
<keyword evidence="2" id="KW-0805">Transcription regulation</keyword>
<protein>
    <submittedName>
        <fullName evidence="5">Uncharacterized protein</fullName>
    </submittedName>
</protein>
<dbReference type="GO" id="GO:0045892">
    <property type="term" value="P:negative regulation of DNA-templated transcription"/>
    <property type="evidence" value="ECO:0007669"/>
    <property type="project" value="InterPro"/>
</dbReference>
<dbReference type="SUPFAM" id="SSF46785">
    <property type="entry name" value="Winged helix' DNA-binding domain"/>
    <property type="match status" value="1"/>
</dbReference>
<dbReference type="Gene3D" id="1.10.4040.10">
    <property type="entry name" value="Penicillinase repressor domain"/>
    <property type="match status" value="1"/>
</dbReference>
<reference evidence="5 6" key="1">
    <citation type="journal article" date="2018" name="Syst. Appl. Microbiol.">
        <title>Characterization and high-quality draft genome sequence of Herbivorax saccincola A7, an anaerobic, alkaliphilic, thermophilic, cellulolytic, and xylanolytic bacterium.</title>
        <authorList>
            <person name="Aikawa S."/>
            <person name="Baramee S."/>
            <person name="Sermsathanaswadi J."/>
            <person name="Thianheng P."/>
            <person name="Tachaapaikoon C."/>
            <person name="Shikata A."/>
            <person name="Waeonukul R."/>
            <person name="Pason P."/>
            <person name="Ratanakhanokchai K."/>
            <person name="Kosugi A."/>
        </authorList>
    </citation>
    <scope>NUCLEOTIDE SEQUENCE [LARGE SCALE GENOMIC DNA]</scope>
    <source>
        <strain evidence="5 6">A7</strain>
    </source>
</reference>
<dbReference type="InterPro" id="IPR005650">
    <property type="entry name" value="BlaI_family"/>
</dbReference>
<dbReference type="InterPro" id="IPR036390">
    <property type="entry name" value="WH_DNA-bd_sf"/>
</dbReference>
<evidence type="ECO:0000313" key="5">
    <source>
        <dbReference type="EMBL" id="PQQ65439.1"/>
    </source>
</evidence>
<sequence length="151" mass="17563">MAGKFKIWSLAVLKNTLKIKRKKRGISMKRLSESELEIMLAIWRGNGPVNSTYVREAMSEKGWAKTTVLNFLARLVDKGFLKCESQGKSNIYTPLVREEDYMKLKNKNFLKKFYDNSIKNMVVALYQDQIISDKDLEELKEFIEEKSKGEV</sequence>
<evidence type="ECO:0000313" key="6">
    <source>
        <dbReference type="Proteomes" id="UP000239720"/>
    </source>
</evidence>
<keyword evidence="4" id="KW-0804">Transcription</keyword>
<dbReference type="Gene3D" id="1.10.10.10">
    <property type="entry name" value="Winged helix-like DNA-binding domain superfamily/Winged helix DNA-binding domain"/>
    <property type="match status" value="1"/>
</dbReference>
<dbReference type="AlphaFoldDB" id="A0A2S8R6L5"/>
<accession>A0A2S8R6L5</accession>
<dbReference type="EMBL" id="NEMB01000003">
    <property type="protein sequence ID" value="PQQ65439.1"/>
    <property type="molecule type" value="Genomic_DNA"/>
</dbReference>
<organism evidence="5 6">
    <name type="scientific">Acetivibrio saccincola</name>
    <dbReference type="NCBI Taxonomy" id="1677857"/>
    <lineage>
        <taxon>Bacteria</taxon>
        <taxon>Bacillati</taxon>
        <taxon>Bacillota</taxon>
        <taxon>Clostridia</taxon>
        <taxon>Eubacteriales</taxon>
        <taxon>Oscillospiraceae</taxon>
        <taxon>Acetivibrio</taxon>
    </lineage>
</organism>
<evidence type="ECO:0000256" key="2">
    <source>
        <dbReference type="ARBA" id="ARBA00023015"/>
    </source>
</evidence>
<comment type="caution">
    <text evidence="5">The sequence shown here is derived from an EMBL/GenBank/DDBJ whole genome shotgun (WGS) entry which is preliminary data.</text>
</comment>
<dbReference type="GO" id="GO:0003677">
    <property type="term" value="F:DNA binding"/>
    <property type="evidence" value="ECO:0007669"/>
    <property type="project" value="UniProtKB-KW"/>
</dbReference>
<dbReference type="Pfam" id="PF03965">
    <property type="entry name" value="Penicillinase_R"/>
    <property type="match status" value="1"/>
</dbReference>
<dbReference type="PIRSF" id="PIRSF019455">
    <property type="entry name" value="CopR_AtkY"/>
    <property type="match status" value="1"/>
</dbReference>
<dbReference type="InterPro" id="IPR036388">
    <property type="entry name" value="WH-like_DNA-bd_sf"/>
</dbReference>
<evidence type="ECO:0000256" key="4">
    <source>
        <dbReference type="ARBA" id="ARBA00023163"/>
    </source>
</evidence>
<gene>
    <name evidence="5" type="ORF">B9R14_00715</name>
</gene>
<evidence type="ECO:0000256" key="1">
    <source>
        <dbReference type="ARBA" id="ARBA00011046"/>
    </source>
</evidence>
<proteinExistence type="inferred from homology"/>
<keyword evidence="3" id="KW-0238">DNA-binding</keyword>
<evidence type="ECO:0000256" key="3">
    <source>
        <dbReference type="ARBA" id="ARBA00023125"/>
    </source>
</evidence>